<protein>
    <submittedName>
        <fullName evidence="1">Type IV secretory system conjugative DNA transfer family protein</fullName>
    </submittedName>
</protein>
<dbReference type="Proteomes" id="UP000515465">
    <property type="component" value="Plasmid p_1"/>
</dbReference>
<dbReference type="AlphaFoldDB" id="A0A7G6T6P3"/>
<geneLocation type="plasmid" evidence="1 2">
    <name>p_1</name>
</geneLocation>
<dbReference type="EMBL" id="CP050299">
    <property type="protein sequence ID" value="QND62425.1"/>
    <property type="molecule type" value="Genomic_DNA"/>
</dbReference>
<sequence>MQIRTDEQIVFTAGNPPLRCGRAIYCRRNDMLERVGTNRFGPNKK</sequence>
<dbReference type="Pfam" id="PF02534">
    <property type="entry name" value="T4SS-DNA_transf"/>
    <property type="match status" value="1"/>
</dbReference>
<organism evidence="1 2">
    <name type="scientific">Mesorhizobium huakuii</name>
    <dbReference type="NCBI Taxonomy" id="28104"/>
    <lineage>
        <taxon>Bacteria</taxon>
        <taxon>Pseudomonadati</taxon>
        <taxon>Pseudomonadota</taxon>
        <taxon>Alphaproteobacteria</taxon>
        <taxon>Hyphomicrobiales</taxon>
        <taxon>Phyllobacteriaceae</taxon>
        <taxon>Mesorhizobium</taxon>
    </lineage>
</organism>
<proteinExistence type="predicted"/>
<name>A0A7G6T6P3_9HYPH</name>
<reference evidence="2" key="1">
    <citation type="journal article" date="2020" name="Mol. Plant Microbe">
        <title>Rhizobial microsymbionts of the narrowly endemic Oxytropis species growing in Kamchatka are characterized by significant genetic diversity and possess a set of genes that are associated with T3SS and T6SS secretion systems and can affect the development of symbiosis.</title>
        <authorList>
            <person name="Safronova V."/>
            <person name="Guro P."/>
            <person name="Sazanova A."/>
            <person name="Kuznetsova I."/>
            <person name="Belimov A."/>
            <person name="Yakubov V."/>
            <person name="Chirak E."/>
            <person name="Afonin A."/>
            <person name="Gogolev Y."/>
            <person name="Andronov E."/>
            <person name="Tikhonovich I."/>
        </authorList>
    </citation>
    <scope>NUCLEOTIDE SEQUENCE [LARGE SCALE GENOMIC DNA]</scope>
    <source>
        <strain evidence="2">583</strain>
        <plasmid evidence="2">p_1</plasmid>
    </source>
</reference>
<dbReference type="GO" id="GO:0016020">
    <property type="term" value="C:membrane"/>
    <property type="evidence" value="ECO:0007669"/>
    <property type="project" value="InterPro"/>
</dbReference>
<evidence type="ECO:0000313" key="2">
    <source>
        <dbReference type="Proteomes" id="UP000515465"/>
    </source>
</evidence>
<evidence type="ECO:0000313" key="1">
    <source>
        <dbReference type="EMBL" id="QND62425.1"/>
    </source>
</evidence>
<accession>A0A7G6T6P3</accession>
<dbReference type="InterPro" id="IPR003688">
    <property type="entry name" value="TraG/VirD4"/>
</dbReference>
<keyword evidence="1" id="KW-0614">Plasmid</keyword>
<gene>
    <name evidence="1" type="ORF">HB778_40860</name>
</gene>